<keyword evidence="2" id="KW-1185">Reference proteome</keyword>
<dbReference type="EMBL" id="BMQK01000021">
    <property type="protein sequence ID" value="GGQ84195.1"/>
    <property type="molecule type" value="Genomic_DNA"/>
</dbReference>
<gene>
    <name evidence="1" type="ORF">GCM10010145_62300</name>
</gene>
<dbReference type="InterPro" id="IPR036388">
    <property type="entry name" value="WH-like_DNA-bd_sf"/>
</dbReference>
<dbReference type="Gene3D" id="1.10.10.10">
    <property type="entry name" value="Winged helix-like DNA-binding domain superfamily/Winged helix DNA-binding domain"/>
    <property type="match status" value="1"/>
</dbReference>
<protein>
    <submittedName>
        <fullName evidence="1">Uncharacterized protein</fullName>
    </submittedName>
</protein>
<dbReference type="RefSeq" id="WP_229821390.1">
    <property type="nucleotide sequence ID" value="NZ_BMQK01000021.1"/>
</dbReference>
<evidence type="ECO:0000313" key="2">
    <source>
        <dbReference type="Proteomes" id="UP000620156"/>
    </source>
</evidence>
<reference evidence="1" key="2">
    <citation type="submission" date="2020-09" db="EMBL/GenBank/DDBJ databases">
        <authorList>
            <person name="Sun Q."/>
            <person name="Ohkuma M."/>
        </authorList>
    </citation>
    <scope>NUCLEOTIDE SEQUENCE</scope>
    <source>
        <strain evidence="1">JCM 3131</strain>
    </source>
</reference>
<name>A0A918EWZ4_9ACTN</name>
<proteinExistence type="predicted"/>
<sequence length="62" mass="6545">MLADAGGPLRAKQIAVRIGLDSDNLSKVAGVRSKLKRLVRRGWLTEDTPGVFALPPTGDATS</sequence>
<dbReference type="Proteomes" id="UP000620156">
    <property type="component" value="Unassembled WGS sequence"/>
</dbReference>
<organism evidence="1 2">
    <name type="scientific">Streptomyces ruber</name>
    <dbReference type="NCBI Taxonomy" id="83378"/>
    <lineage>
        <taxon>Bacteria</taxon>
        <taxon>Bacillati</taxon>
        <taxon>Actinomycetota</taxon>
        <taxon>Actinomycetes</taxon>
        <taxon>Kitasatosporales</taxon>
        <taxon>Streptomycetaceae</taxon>
        <taxon>Streptomyces</taxon>
    </lineage>
</organism>
<accession>A0A918EWZ4</accession>
<evidence type="ECO:0000313" key="1">
    <source>
        <dbReference type="EMBL" id="GGQ84195.1"/>
    </source>
</evidence>
<comment type="caution">
    <text evidence="1">The sequence shown here is derived from an EMBL/GenBank/DDBJ whole genome shotgun (WGS) entry which is preliminary data.</text>
</comment>
<dbReference type="AlphaFoldDB" id="A0A918EWZ4"/>
<reference evidence="1" key="1">
    <citation type="journal article" date="2014" name="Int. J. Syst. Evol. Microbiol.">
        <title>Complete genome sequence of Corynebacterium casei LMG S-19264T (=DSM 44701T), isolated from a smear-ripened cheese.</title>
        <authorList>
            <consortium name="US DOE Joint Genome Institute (JGI-PGF)"/>
            <person name="Walter F."/>
            <person name="Albersmeier A."/>
            <person name="Kalinowski J."/>
            <person name="Ruckert C."/>
        </authorList>
    </citation>
    <scope>NUCLEOTIDE SEQUENCE</scope>
    <source>
        <strain evidence="1">JCM 3131</strain>
    </source>
</reference>